<dbReference type="OrthoDB" id="1585644at2759"/>
<dbReference type="PROSITE" id="PS50297">
    <property type="entry name" value="ANK_REP_REGION"/>
    <property type="match status" value="1"/>
</dbReference>
<dbReference type="PANTHER" id="PTHR12447">
    <property type="entry name" value="ANKYRIN REPEAT DOMAIN-CONTAINING PROTEIN 13"/>
    <property type="match status" value="1"/>
</dbReference>
<evidence type="ECO:0000256" key="2">
    <source>
        <dbReference type="ARBA" id="ARBA00022737"/>
    </source>
</evidence>
<dbReference type="GO" id="GO:0005789">
    <property type="term" value="C:endoplasmic reticulum membrane"/>
    <property type="evidence" value="ECO:0007669"/>
    <property type="project" value="UniProtKB-SubCell"/>
</dbReference>
<feature type="domain" description="Ankyrin repeat" evidence="9">
    <location>
        <begin position="155"/>
        <end position="411"/>
    </location>
</feature>
<comment type="subcellular location">
    <subcellularLocation>
        <location evidence="1">Endoplasmic reticulum membrane</location>
    </subcellularLocation>
</comment>
<keyword evidence="3" id="KW-0256">Endoplasmic reticulum</keyword>
<feature type="repeat" description="ANK" evidence="8">
    <location>
        <begin position="39"/>
        <end position="71"/>
    </location>
</feature>
<dbReference type="InterPro" id="IPR055285">
    <property type="entry name" value="ANKRD13_C"/>
</dbReference>
<dbReference type="Pfam" id="PF12796">
    <property type="entry name" value="Ank_2"/>
    <property type="match status" value="1"/>
</dbReference>
<gene>
    <name evidence="10" type="ORF">WN55_02112</name>
</gene>
<dbReference type="FunFam" id="1.25.40.20:FF:000302">
    <property type="entry name" value="Ankyrin repeat containing protein"/>
    <property type="match status" value="1"/>
</dbReference>
<evidence type="ECO:0000313" key="11">
    <source>
        <dbReference type="Proteomes" id="UP000076502"/>
    </source>
</evidence>
<keyword evidence="5" id="KW-0472">Membrane</keyword>
<accession>A0A154NX97</accession>
<sequence>MAENSESEKYPLHKCVFQGDIKTLSSLITPYNIAEKDKQGNTPLHLAVMLGRKESVQLLLAHGAPVKVKNLAGWNPLAESISYGDRQTISSLVRKLQQQAREQMEERRPNLVATLRQMGDFYMELKWDFQSWVPLVSRVLPSDICKIHKSGASIRMDTTLVDFNDMRWERGDISFIFNGDQKPSKSLTVLDNKAKLFQRVRYEETELEIEDEVDILMSSDIMAAQMSTKGITFSRAQTGWIFREDKREMVGPFHADFYQINGMVLESRKRREHLSEEDLQKNKAIMESLTKGHSQGPHVRRASLNPPPESNITWEEYIMAPPGQCPLLGRSLVYKESSKSFKATVAMSPDFPLTVDMLLNVLEVIAPFKHFSKLRQFVLMKLPPGFPVKIDIPILPTVTAKITFQEFAFRNDIDPQLFQIPSDYFEDPMR</sequence>
<evidence type="ECO:0000256" key="6">
    <source>
        <dbReference type="ARBA" id="ARBA00023186"/>
    </source>
</evidence>
<evidence type="ECO:0000256" key="5">
    <source>
        <dbReference type="ARBA" id="ARBA00023136"/>
    </source>
</evidence>
<dbReference type="Pfam" id="PF11904">
    <property type="entry name" value="ANKRD13_C"/>
    <property type="match status" value="1"/>
</dbReference>
<protein>
    <submittedName>
        <fullName evidence="10">Ankyrin repeat domain-containing protein 13C</fullName>
    </submittedName>
</protein>
<dbReference type="InterPro" id="IPR036770">
    <property type="entry name" value="Ankyrin_rpt-contain_sf"/>
</dbReference>
<dbReference type="InterPro" id="IPR021832">
    <property type="entry name" value="ANKRD13"/>
</dbReference>
<dbReference type="EMBL" id="KQ434777">
    <property type="protein sequence ID" value="KZC04223.1"/>
    <property type="molecule type" value="Genomic_DNA"/>
</dbReference>
<dbReference type="PROSITE" id="PS50088">
    <property type="entry name" value="ANK_REPEAT"/>
    <property type="match status" value="1"/>
</dbReference>
<keyword evidence="11" id="KW-1185">Reference proteome</keyword>
<evidence type="ECO:0000256" key="8">
    <source>
        <dbReference type="PROSITE-ProRule" id="PRU00023"/>
    </source>
</evidence>
<dbReference type="PANTHER" id="PTHR12447:SF25">
    <property type="entry name" value="ANKYRIN REPEAT DOMAIN-CONTAINING PROTEIN 13C"/>
    <property type="match status" value="1"/>
</dbReference>
<evidence type="ECO:0000256" key="7">
    <source>
        <dbReference type="ARBA" id="ARBA00037107"/>
    </source>
</evidence>
<dbReference type="SMART" id="SM00248">
    <property type="entry name" value="ANK"/>
    <property type="match status" value="2"/>
</dbReference>
<comment type="function">
    <text evidence="7">Acts as a molecular chaperone for G protein-coupled receptors, regulating their biogenesis and exit from the ER.</text>
</comment>
<dbReference type="STRING" id="178035.A0A154NX97"/>
<evidence type="ECO:0000256" key="3">
    <source>
        <dbReference type="ARBA" id="ARBA00022824"/>
    </source>
</evidence>
<dbReference type="AlphaFoldDB" id="A0A154NX97"/>
<proteinExistence type="predicted"/>
<dbReference type="InterPro" id="IPR002110">
    <property type="entry name" value="Ankyrin_rpt"/>
</dbReference>
<keyword evidence="4 8" id="KW-0040">ANK repeat</keyword>
<dbReference type="GO" id="GO:0005102">
    <property type="term" value="F:signaling receptor binding"/>
    <property type="evidence" value="ECO:0007669"/>
    <property type="project" value="TreeGrafter"/>
</dbReference>
<keyword evidence="6" id="KW-0143">Chaperone</keyword>
<evidence type="ECO:0000256" key="1">
    <source>
        <dbReference type="ARBA" id="ARBA00004586"/>
    </source>
</evidence>
<organism evidence="10 11">
    <name type="scientific">Dufourea novaeangliae</name>
    <name type="common">Sweat bee</name>
    <dbReference type="NCBI Taxonomy" id="178035"/>
    <lineage>
        <taxon>Eukaryota</taxon>
        <taxon>Metazoa</taxon>
        <taxon>Ecdysozoa</taxon>
        <taxon>Arthropoda</taxon>
        <taxon>Hexapoda</taxon>
        <taxon>Insecta</taxon>
        <taxon>Pterygota</taxon>
        <taxon>Neoptera</taxon>
        <taxon>Endopterygota</taxon>
        <taxon>Hymenoptera</taxon>
        <taxon>Apocrita</taxon>
        <taxon>Aculeata</taxon>
        <taxon>Apoidea</taxon>
        <taxon>Anthophila</taxon>
        <taxon>Halictidae</taxon>
        <taxon>Rophitinae</taxon>
        <taxon>Dufourea</taxon>
    </lineage>
</organism>
<dbReference type="SUPFAM" id="SSF48403">
    <property type="entry name" value="Ankyrin repeat"/>
    <property type="match status" value="1"/>
</dbReference>
<dbReference type="GO" id="GO:0006621">
    <property type="term" value="P:protein retention in ER lumen"/>
    <property type="evidence" value="ECO:0007669"/>
    <property type="project" value="TreeGrafter"/>
</dbReference>
<dbReference type="Gene3D" id="1.25.40.20">
    <property type="entry name" value="Ankyrin repeat-containing domain"/>
    <property type="match status" value="1"/>
</dbReference>
<dbReference type="Proteomes" id="UP000076502">
    <property type="component" value="Unassembled WGS sequence"/>
</dbReference>
<evidence type="ECO:0000256" key="4">
    <source>
        <dbReference type="ARBA" id="ARBA00023043"/>
    </source>
</evidence>
<keyword evidence="2" id="KW-0677">Repeat</keyword>
<reference evidence="10 11" key="1">
    <citation type="submission" date="2015-07" db="EMBL/GenBank/DDBJ databases">
        <title>The genome of Dufourea novaeangliae.</title>
        <authorList>
            <person name="Pan H."/>
            <person name="Kapheim K."/>
        </authorList>
    </citation>
    <scope>NUCLEOTIDE SEQUENCE [LARGE SCALE GENOMIC DNA]</scope>
    <source>
        <strain evidence="10">0120121106</strain>
        <tissue evidence="10">Whole body</tissue>
    </source>
</reference>
<evidence type="ECO:0000259" key="9">
    <source>
        <dbReference type="Pfam" id="PF11904"/>
    </source>
</evidence>
<evidence type="ECO:0000313" key="10">
    <source>
        <dbReference type="EMBL" id="KZC04223.1"/>
    </source>
</evidence>
<name>A0A154NX97_DUFNO</name>